<evidence type="ECO:0000313" key="20">
    <source>
        <dbReference type="EMBL" id="WED55739.1"/>
    </source>
</evidence>
<keyword evidence="11" id="KW-1278">Translocase</keyword>
<organism evidence="20 21">
    <name type="scientific">Exiguobacterium profundum</name>
    <dbReference type="NCBI Taxonomy" id="307643"/>
    <lineage>
        <taxon>Bacteria</taxon>
        <taxon>Bacillati</taxon>
        <taxon>Bacillota</taxon>
        <taxon>Bacilli</taxon>
        <taxon>Bacillales</taxon>
        <taxon>Bacillales Family XII. Incertae Sedis</taxon>
        <taxon>Exiguobacterium</taxon>
    </lineage>
</organism>
<evidence type="ECO:0000256" key="4">
    <source>
        <dbReference type="ARBA" id="ARBA00022448"/>
    </source>
</evidence>
<gene>
    <name evidence="20" type="ORF">OE059_02455</name>
</gene>
<keyword evidence="9" id="KW-0187">Copper transport</keyword>
<feature type="transmembrane region" description="Helical" evidence="17">
    <location>
        <begin position="37"/>
        <end position="58"/>
    </location>
</feature>
<keyword evidence="17" id="KW-1003">Cell membrane</keyword>
<evidence type="ECO:0000256" key="16">
    <source>
        <dbReference type="ARBA" id="ARBA00049289"/>
    </source>
</evidence>
<dbReference type="SUPFAM" id="SSF81665">
    <property type="entry name" value="Calcium ATPase, transmembrane domain M"/>
    <property type="match status" value="1"/>
</dbReference>
<reference evidence="20 21" key="1">
    <citation type="submission" date="2022-10" db="EMBL/GenBank/DDBJ databases">
        <title>Complete genome sequence of Exiguobacterium profundum TSS-3 isolated from an extremely saline-alkaline spring located in Ixtapa, Chiapas-Mexico.</title>
        <authorList>
            <person name="Rincon-Rosales R."/>
            <person name="Rogel M.A."/>
            <person name="Rincon-Molina C.I."/>
            <person name="Guerrero G."/>
            <person name="Manzano-Gomez L.A."/>
            <person name="Lopez-Lopez A."/>
            <person name="Rincon Molina F.A."/>
            <person name="Martinez-Romero E."/>
        </authorList>
    </citation>
    <scope>NUCLEOTIDE SEQUENCE [LARGE SCALE GENOMIC DNA]</scope>
    <source>
        <strain evidence="20 21">TSS-3</strain>
    </source>
</reference>
<feature type="transmembrane region" description="Helical" evidence="17">
    <location>
        <begin position="70"/>
        <end position="87"/>
    </location>
</feature>
<name>A0ABY8B5A6_9BACL</name>
<evidence type="ECO:0000256" key="5">
    <source>
        <dbReference type="ARBA" id="ARBA00022553"/>
    </source>
</evidence>
<keyword evidence="5" id="KW-0597">Phosphoprotein</keyword>
<feature type="transmembrane region" description="Helical" evidence="17">
    <location>
        <begin position="99"/>
        <end position="123"/>
    </location>
</feature>
<dbReference type="EC" id="7.2.2.8" evidence="3"/>
<dbReference type="SFLD" id="SFLDG00002">
    <property type="entry name" value="C1.7:_P-type_atpase_like"/>
    <property type="match status" value="1"/>
</dbReference>
<dbReference type="InterPro" id="IPR036412">
    <property type="entry name" value="HAD-like_sf"/>
</dbReference>
<keyword evidence="6 17" id="KW-0812">Transmembrane</keyword>
<evidence type="ECO:0000256" key="18">
    <source>
        <dbReference type="SAM" id="MobiDB-lite"/>
    </source>
</evidence>
<dbReference type="InterPro" id="IPR008250">
    <property type="entry name" value="ATPase_P-typ_transduc_dom_A_sf"/>
</dbReference>
<sequence length="670" mass="73256">MMEHTHDQHHEHHEESHESHHGGHGHEHMIDDFKRRFFISLGLMIPILLLSDMIQEWLRFELDFPLEKTILFVLATIVYVYGGWPFLKGSVEELRERSPGMMMLIGLAISVAYFYSAAVVFGYGSGHDFFWELASLIVIMLLGHWIEMRSVMGASNALEQLVQLLPNEAHRINGEETEDVPISELKEGDRILVKPGEQVPVDGKIIKGRTTIDESMLTGESVPVEKTEGEDVIAGSINQEGSLTIETIGTGERTYLSKVIELVSEAQKSKSRAQNLANRAAKYLFYIAIAAGVITFTVWFMLGYSVGTAVERMVTVMVISCPHALGLATPLVVAVSTALSAKQGLLIRNRTQFEEARRLDAVIFDKTGTLTEGNFGVTDIQASSSYKEEDVLQLAGAVERESQHPLAQGILREAERRELKLAAVDDFGSMTGVGLEGTVDGARVQVVSPRHIRAQHIQIDEETFARLSEEGKTVVFVLKDGEWVGMIAMADLVREEAKETVEALHEKGIRSIMLTGDNEKVAHWVAGQLGIDDVYAEVLPDDKANQVKDVQKDGSKVAMVGDGINDAPALAQADVGIAIGSGTDVAVETADIVLVRSNPKDVLSILELSQNTYQKMIQNLWWAAGYNIVAIPLAAGVLAPIGIILSPAVGAVLMSLSTVIVAINARLLKI</sequence>
<comment type="subcellular location">
    <subcellularLocation>
        <location evidence="17">Cell membrane</location>
    </subcellularLocation>
    <subcellularLocation>
        <location evidence="1">Endomembrane system</location>
        <topology evidence="1">Multi-pass membrane protein</topology>
    </subcellularLocation>
</comment>
<keyword evidence="4" id="KW-0813">Transport</keyword>
<dbReference type="SFLD" id="SFLDF00027">
    <property type="entry name" value="p-type_atpase"/>
    <property type="match status" value="1"/>
</dbReference>
<feature type="transmembrane region" description="Helical" evidence="17">
    <location>
        <begin position="314"/>
        <end position="341"/>
    </location>
</feature>
<evidence type="ECO:0000256" key="11">
    <source>
        <dbReference type="ARBA" id="ARBA00022967"/>
    </source>
</evidence>
<evidence type="ECO:0000256" key="3">
    <source>
        <dbReference type="ARBA" id="ARBA00012517"/>
    </source>
</evidence>
<keyword evidence="21" id="KW-1185">Reference proteome</keyword>
<feature type="transmembrane region" description="Helical" evidence="17">
    <location>
        <begin position="649"/>
        <end position="668"/>
    </location>
</feature>
<dbReference type="PRINTS" id="PR00943">
    <property type="entry name" value="CUATPASE"/>
</dbReference>
<feature type="region of interest" description="Disordered" evidence="18">
    <location>
        <begin position="1"/>
        <end position="27"/>
    </location>
</feature>
<evidence type="ECO:0000256" key="13">
    <source>
        <dbReference type="ARBA" id="ARBA00023008"/>
    </source>
</evidence>
<dbReference type="SUPFAM" id="SSF56784">
    <property type="entry name" value="HAD-like"/>
    <property type="match status" value="1"/>
</dbReference>
<dbReference type="CDD" id="cd07552">
    <property type="entry name" value="P-type_ATPase_Cu-like"/>
    <property type="match status" value="1"/>
</dbReference>
<keyword evidence="14" id="KW-0406">Ion transport</keyword>
<dbReference type="Pfam" id="PF00702">
    <property type="entry name" value="Hydrolase"/>
    <property type="match status" value="1"/>
</dbReference>
<dbReference type="PRINTS" id="PR00119">
    <property type="entry name" value="CATATPASE"/>
</dbReference>
<evidence type="ECO:0000256" key="14">
    <source>
        <dbReference type="ARBA" id="ARBA00023065"/>
    </source>
</evidence>
<evidence type="ECO:0000256" key="15">
    <source>
        <dbReference type="ARBA" id="ARBA00023136"/>
    </source>
</evidence>
<evidence type="ECO:0000256" key="17">
    <source>
        <dbReference type="RuleBase" id="RU362081"/>
    </source>
</evidence>
<dbReference type="InterPro" id="IPR001757">
    <property type="entry name" value="P_typ_ATPase"/>
</dbReference>
<keyword evidence="13" id="KW-0186">Copper</keyword>
<keyword evidence="10 17" id="KW-0067">ATP-binding</keyword>
<dbReference type="Proteomes" id="UP001219957">
    <property type="component" value="Chromosome"/>
</dbReference>
<dbReference type="SUPFAM" id="SSF81653">
    <property type="entry name" value="Calcium ATPase, transduction domain A"/>
    <property type="match status" value="1"/>
</dbReference>
<dbReference type="Gene3D" id="2.70.150.10">
    <property type="entry name" value="Calcium-transporting ATPase, cytoplasmic transduction domain A"/>
    <property type="match status" value="1"/>
</dbReference>
<dbReference type="InterPro" id="IPR023299">
    <property type="entry name" value="ATPase_P-typ_cyto_dom_N"/>
</dbReference>
<dbReference type="PROSITE" id="PS00154">
    <property type="entry name" value="ATPASE_E1_E2"/>
    <property type="match status" value="1"/>
</dbReference>
<dbReference type="Gene3D" id="3.40.50.1000">
    <property type="entry name" value="HAD superfamily/HAD-like"/>
    <property type="match status" value="1"/>
</dbReference>
<evidence type="ECO:0000259" key="19">
    <source>
        <dbReference type="Pfam" id="PF00122"/>
    </source>
</evidence>
<evidence type="ECO:0000256" key="1">
    <source>
        <dbReference type="ARBA" id="ARBA00004127"/>
    </source>
</evidence>
<dbReference type="EMBL" id="CP109617">
    <property type="protein sequence ID" value="WED55739.1"/>
    <property type="molecule type" value="Genomic_DNA"/>
</dbReference>
<keyword evidence="15 17" id="KW-0472">Membrane</keyword>
<dbReference type="PANTHER" id="PTHR43520">
    <property type="entry name" value="ATP7, ISOFORM B"/>
    <property type="match status" value="1"/>
</dbReference>
<comment type="similarity">
    <text evidence="2 17">Belongs to the cation transport ATPase (P-type) (TC 3.A.3) family. Type IB subfamily.</text>
</comment>
<comment type="catalytic activity">
    <reaction evidence="16">
        <text>Cu(+)(in) + ATP + H2O = Cu(+)(out) + ADP + phosphate + H(+)</text>
        <dbReference type="Rhea" id="RHEA:25792"/>
        <dbReference type="ChEBI" id="CHEBI:15377"/>
        <dbReference type="ChEBI" id="CHEBI:15378"/>
        <dbReference type="ChEBI" id="CHEBI:30616"/>
        <dbReference type="ChEBI" id="CHEBI:43474"/>
        <dbReference type="ChEBI" id="CHEBI:49552"/>
        <dbReference type="ChEBI" id="CHEBI:456216"/>
        <dbReference type="EC" id="7.2.2.8"/>
    </reaction>
</comment>
<dbReference type="InterPro" id="IPR023298">
    <property type="entry name" value="ATPase_P-typ_TM_dom_sf"/>
</dbReference>
<dbReference type="InterPro" id="IPR027256">
    <property type="entry name" value="P-typ_ATPase_IB"/>
</dbReference>
<evidence type="ECO:0000256" key="12">
    <source>
        <dbReference type="ARBA" id="ARBA00022989"/>
    </source>
</evidence>
<dbReference type="RefSeq" id="WP_275060281.1">
    <property type="nucleotide sequence ID" value="NZ_CP109617.1"/>
</dbReference>
<dbReference type="InterPro" id="IPR059000">
    <property type="entry name" value="ATPase_P-type_domA"/>
</dbReference>
<keyword evidence="12 17" id="KW-1133">Transmembrane helix</keyword>
<dbReference type="InterPro" id="IPR018303">
    <property type="entry name" value="ATPase_P-typ_P_site"/>
</dbReference>
<evidence type="ECO:0000256" key="6">
    <source>
        <dbReference type="ARBA" id="ARBA00022692"/>
    </source>
</evidence>
<dbReference type="NCBIfam" id="TIGR01511">
    <property type="entry name" value="ATPase-IB1_Cu"/>
    <property type="match status" value="1"/>
</dbReference>
<keyword evidence="7 17" id="KW-0479">Metal-binding</keyword>
<dbReference type="Pfam" id="PF00122">
    <property type="entry name" value="E1-E2_ATPase"/>
    <property type="match status" value="1"/>
</dbReference>
<feature type="transmembrane region" description="Helical" evidence="17">
    <location>
        <begin position="283"/>
        <end position="302"/>
    </location>
</feature>
<dbReference type="Gene3D" id="3.40.1110.10">
    <property type="entry name" value="Calcium-transporting ATPase, cytoplasmic domain N"/>
    <property type="match status" value="1"/>
</dbReference>
<evidence type="ECO:0000313" key="21">
    <source>
        <dbReference type="Proteomes" id="UP001219957"/>
    </source>
</evidence>
<proteinExistence type="inferred from homology"/>
<evidence type="ECO:0000256" key="10">
    <source>
        <dbReference type="ARBA" id="ARBA00022840"/>
    </source>
</evidence>
<feature type="domain" description="P-type ATPase A" evidence="19">
    <location>
        <begin position="164"/>
        <end position="263"/>
    </location>
</feature>
<keyword evidence="8 17" id="KW-0547">Nucleotide-binding</keyword>
<protein>
    <recommendedName>
        <fullName evidence="3">P-type Cu(+) transporter</fullName>
        <ecNumber evidence="3">7.2.2.8</ecNumber>
    </recommendedName>
</protein>
<evidence type="ECO:0000256" key="8">
    <source>
        <dbReference type="ARBA" id="ARBA00022741"/>
    </source>
</evidence>
<dbReference type="PANTHER" id="PTHR43520:SF8">
    <property type="entry name" value="P-TYPE CU(+) TRANSPORTER"/>
    <property type="match status" value="1"/>
</dbReference>
<accession>A0ABY8B5A6</accession>
<evidence type="ECO:0000256" key="2">
    <source>
        <dbReference type="ARBA" id="ARBA00006024"/>
    </source>
</evidence>
<dbReference type="NCBIfam" id="TIGR01494">
    <property type="entry name" value="ATPase_P-type"/>
    <property type="match status" value="1"/>
</dbReference>
<dbReference type="NCBIfam" id="TIGR01525">
    <property type="entry name" value="ATPase-IB_hvy"/>
    <property type="match status" value="1"/>
</dbReference>
<feature type="transmembrane region" description="Helical" evidence="17">
    <location>
        <begin position="620"/>
        <end position="643"/>
    </location>
</feature>
<evidence type="ECO:0000256" key="9">
    <source>
        <dbReference type="ARBA" id="ARBA00022796"/>
    </source>
</evidence>
<evidence type="ECO:0000256" key="7">
    <source>
        <dbReference type="ARBA" id="ARBA00022723"/>
    </source>
</evidence>
<dbReference type="InterPro" id="IPR023214">
    <property type="entry name" value="HAD_sf"/>
</dbReference>
<dbReference type="SFLD" id="SFLDS00003">
    <property type="entry name" value="Haloacid_Dehalogenase"/>
    <property type="match status" value="1"/>
</dbReference>
<feature type="transmembrane region" description="Helical" evidence="17">
    <location>
        <begin position="129"/>
        <end position="146"/>
    </location>
</feature>
<dbReference type="InterPro" id="IPR044492">
    <property type="entry name" value="P_typ_ATPase_HD_dom"/>
</dbReference>